<evidence type="ECO:0000313" key="1">
    <source>
        <dbReference type="EMBL" id="EJT79545.1"/>
    </source>
</evidence>
<protein>
    <submittedName>
        <fullName evidence="1 2">Uncharacterized protein</fullName>
    </submittedName>
</protein>
<gene>
    <name evidence="2" type="primary">20345088</name>
    <name evidence="1" type="ORF">GGTG_04630</name>
</gene>
<reference evidence="2" key="5">
    <citation type="submission" date="2018-04" db="UniProtKB">
        <authorList>
            <consortium name="EnsemblFungi"/>
        </authorList>
    </citation>
    <scope>IDENTIFICATION</scope>
    <source>
        <strain evidence="2">R3-111a-1</strain>
    </source>
</reference>
<dbReference type="AlphaFoldDB" id="J3NTN0"/>
<keyword evidence="3" id="KW-1185">Reference proteome</keyword>
<evidence type="ECO:0000313" key="3">
    <source>
        <dbReference type="Proteomes" id="UP000006039"/>
    </source>
</evidence>
<reference evidence="1" key="3">
    <citation type="submission" date="2010-09" db="EMBL/GenBank/DDBJ databases">
        <title>Annotation of Gaeumannomyces graminis var. tritici R3-111a-1.</title>
        <authorList>
            <consortium name="The Broad Institute Genome Sequencing Platform"/>
            <person name="Ma L.-J."/>
            <person name="Dead R."/>
            <person name="Young S.K."/>
            <person name="Zeng Q."/>
            <person name="Gargeya S."/>
            <person name="Fitzgerald M."/>
            <person name="Haas B."/>
            <person name="Abouelleil A."/>
            <person name="Alvarado L."/>
            <person name="Arachchi H.M."/>
            <person name="Berlin A."/>
            <person name="Brown A."/>
            <person name="Chapman S.B."/>
            <person name="Chen Z."/>
            <person name="Dunbar C."/>
            <person name="Freedman E."/>
            <person name="Gearin G."/>
            <person name="Gellesch M."/>
            <person name="Goldberg J."/>
            <person name="Griggs A."/>
            <person name="Gujja S."/>
            <person name="Heiman D."/>
            <person name="Howarth C."/>
            <person name="Larson L."/>
            <person name="Lui A."/>
            <person name="MacDonald P.J.P."/>
            <person name="Mehta T."/>
            <person name="Montmayeur A."/>
            <person name="Murphy C."/>
            <person name="Neiman D."/>
            <person name="Pearson M."/>
            <person name="Priest M."/>
            <person name="Roberts A."/>
            <person name="Saif S."/>
            <person name="Shea T."/>
            <person name="Shenoy N."/>
            <person name="Sisk P."/>
            <person name="Stolte C."/>
            <person name="Sykes S."/>
            <person name="Yandava C."/>
            <person name="Wortman J."/>
            <person name="Nusbaum C."/>
            <person name="Birren B."/>
        </authorList>
    </citation>
    <scope>NUCLEOTIDE SEQUENCE</scope>
    <source>
        <strain evidence="1">R3-111a-1</strain>
    </source>
</reference>
<dbReference type="EnsemblFungi" id="EJT79545">
    <property type="protein sequence ID" value="EJT79545"/>
    <property type="gene ID" value="GGTG_04630"/>
</dbReference>
<proteinExistence type="predicted"/>
<dbReference type="Proteomes" id="UP000006039">
    <property type="component" value="Unassembled WGS sequence"/>
</dbReference>
<organism evidence="1">
    <name type="scientific">Gaeumannomyces tritici (strain R3-111a-1)</name>
    <name type="common">Wheat and barley take-all root rot fungus</name>
    <name type="synonym">Gaeumannomyces graminis var. tritici</name>
    <dbReference type="NCBI Taxonomy" id="644352"/>
    <lineage>
        <taxon>Eukaryota</taxon>
        <taxon>Fungi</taxon>
        <taxon>Dikarya</taxon>
        <taxon>Ascomycota</taxon>
        <taxon>Pezizomycotina</taxon>
        <taxon>Sordariomycetes</taxon>
        <taxon>Sordariomycetidae</taxon>
        <taxon>Magnaporthales</taxon>
        <taxon>Magnaporthaceae</taxon>
        <taxon>Gaeumannomyces</taxon>
    </lineage>
</organism>
<dbReference type="RefSeq" id="XP_009220690.1">
    <property type="nucleotide sequence ID" value="XM_009222426.1"/>
</dbReference>
<dbReference type="GeneID" id="20345088"/>
<name>J3NTN0_GAET3</name>
<reference evidence="2" key="4">
    <citation type="journal article" date="2015" name="G3 (Bethesda)">
        <title>Genome sequences of three phytopathogenic species of the Magnaporthaceae family of fungi.</title>
        <authorList>
            <person name="Okagaki L.H."/>
            <person name="Nunes C.C."/>
            <person name="Sailsbery J."/>
            <person name="Clay B."/>
            <person name="Brown D."/>
            <person name="John T."/>
            <person name="Oh Y."/>
            <person name="Young N."/>
            <person name="Fitzgerald M."/>
            <person name="Haas B.J."/>
            <person name="Zeng Q."/>
            <person name="Young S."/>
            <person name="Adiconis X."/>
            <person name="Fan L."/>
            <person name="Levin J.Z."/>
            <person name="Mitchell T.K."/>
            <person name="Okubara P.A."/>
            <person name="Farman M.L."/>
            <person name="Kohn L.M."/>
            <person name="Birren B."/>
            <person name="Ma L.-J."/>
            <person name="Dean R.A."/>
        </authorList>
    </citation>
    <scope>NUCLEOTIDE SEQUENCE</scope>
    <source>
        <strain evidence="2">R3-111a-1</strain>
    </source>
</reference>
<dbReference type="VEuPathDB" id="FungiDB:GGTG_04630"/>
<reference evidence="3" key="1">
    <citation type="submission" date="2010-07" db="EMBL/GenBank/DDBJ databases">
        <title>The genome sequence of Gaeumannomyces graminis var. tritici strain R3-111a-1.</title>
        <authorList>
            <consortium name="The Broad Institute Genome Sequencing Platform"/>
            <person name="Ma L.-J."/>
            <person name="Dead R."/>
            <person name="Young S."/>
            <person name="Zeng Q."/>
            <person name="Koehrsen M."/>
            <person name="Alvarado L."/>
            <person name="Berlin A."/>
            <person name="Chapman S.B."/>
            <person name="Chen Z."/>
            <person name="Freedman E."/>
            <person name="Gellesch M."/>
            <person name="Goldberg J."/>
            <person name="Griggs A."/>
            <person name="Gujja S."/>
            <person name="Heilman E.R."/>
            <person name="Heiman D."/>
            <person name="Hepburn T."/>
            <person name="Howarth C."/>
            <person name="Jen D."/>
            <person name="Larson L."/>
            <person name="Mehta T."/>
            <person name="Neiman D."/>
            <person name="Pearson M."/>
            <person name="Roberts A."/>
            <person name="Saif S."/>
            <person name="Shea T."/>
            <person name="Shenoy N."/>
            <person name="Sisk P."/>
            <person name="Stolte C."/>
            <person name="Sykes S."/>
            <person name="Walk T."/>
            <person name="White J."/>
            <person name="Yandava C."/>
            <person name="Haas B."/>
            <person name="Nusbaum C."/>
            <person name="Birren B."/>
        </authorList>
    </citation>
    <scope>NUCLEOTIDE SEQUENCE [LARGE SCALE GENOMIC DNA]</scope>
    <source>
        <strain evidence="3">R3-111a-1</strain>
    </source>
</reference>
<sequence length="230" mass="27389">MNSPIPESNPIVYNPCGYDTKCYQALLDDNGRPLFDADLLWGIRMDPDAYAELLWPWSVDDDDFVAGPDKWRALSRQWDRWKDFREWQLHGRRRKPGFEEYLGTYKRDLLMTAKGRESVASPSFEEDARKRWEREYHDCGEAEEDVERHTEDVRSWLPQGFVPRRPLKLLPDPKAQDQWTTFVEYLAFEEFTLFPLARTAREQEEAREWGYEKHKAIADQQQGRVDWVVV</sequence>
<evidence type="ECO:0000313" key="2">
    <source>
        <dbReference type="EnsemblFungi" id="EJT79545"/>
    </source>
</evidence>
<reference evidence="1" key="2">
    <citation type="submission" date="2010-07" db="EMBL/GenBank/DDBJ databases">
        <authorList>
            <consortium name="The Broad Institute Genome Sequencing Platform"/>
            <consortium name="Broad Institute Genome Sequencing Center for Infectious Disease"/>
            <person name="Ma L.-J."/>
            <person name="Dead R."/>
            <person name="Young S."/>
            <person name="Zeng Q."/>
            <person name="Koehrsen M."/>
            <person name="Alvarado L."/>
            <person name="Berlin A."/>
            <person name="Chapman S.B."/>
            <person name="Chen Z."/>
            <person name="Freedman E."/>
            <person name="Gellesch M."/>
            <person name="Goldberg J."/>
            <person name="Griggs A."/>
            <person name="Gujja S."/>
            <person name="Heilman E.R."/>
            <person name="Heiman D."/>
            <person name="Hepburn T."/>
            <person name="Howarth C."/>
            <person name="Jen D."/>
            <person name="Larson L."/>
            <person name="Mehta T."/>
            <person name="Neiman D."/>
            <person name="Pearson M."/>
            <person name="Roberts A."/>
            <person name="Saif S."/>
            <person name="Shea T."/>
            <person name="Shenoy N."/>
            <person name="Sisk P."/>
            <person name="Stolte C."/>
            <person name="Sykes S."/>
            <person name="Walk T."/>
            <person name="White J."/>
            <person name="Yandava C."/>
            <person name="Haas B."/>
            <person name="Nusbaum C."/>
            <person name="Birren B."/>
        </authorList>
    </citation>
    <scope>NUCLEOTIDE SEQUENCE</scope>
    <source>
        <strain evidence="1">R3-111a-1</strain>
    </source>
</reference>
<dbReference type="OrthoDB" id="5419928at2759"/>
<dbReference type="EMBL" id="GL385396">
    <property type="protein sequence ID" value="EJT79545.1"/>
    <property type="molecule type" value="Genomic_DNA"/>
</dbReference>
<dbReference type="eggNOG" id="ENOG502T4PR">
    <property type="taxonomic scope" value="Eukaryota"/>
</dbReference>
<dbReference type="HOGENOM" id="CLU_1204840_0_0_1"/>
<accession>J3NTN0</accession>